<protein>
    <submittedName>
        <fullName evidence="1">Uncharacterized protein</fullName>
    </submittedName>
</protein>
<keyword evidence="2" id="KW-1185">Reference proteome</keyword>
<dbReference type="OrthoDB" id="2399448at2759"/>
<dbReference type="EMBL" id="QKYT01000982">
    <property type="protein sequence ID" value="RIA80376.1"/>
    <property type="molecule type" value="Genomic_DNA"/>
</dbReference>
<reference evidence="1 2" key="1">
    <citation type="submission" date="2018-06" db="EMBL/GenBank/DDBJ databases">
        <title>Comparative genomics reveals the genomic features of Rhizophagus irregularis, R. cerebriforme, R. diaphanum and Gigaspora rosea, and their symbiotic lifestyle signature.</title>
        <authorList>
            <person name="Morin E."/>
            <person name="San Clemente H."/>
            <person name="Chen E.C.H."/>
            <person name="De La Providencia I."/>
            <person name="Hainaut M."/>
            <person name="Kuo A."/>
            <person name="Kohler A."/>
            <person name="Murat C."/>
            <person name="Tang N."/>
            <person name="Roy S."/>
            <person name="Loubradou J."/>
            <person name="Henrissat B."/>
            <person name="Grigoriev I.V."/>
            <person name="Corradi N."/>
            <person name="Roux C."/>
            <person name="Martin F.M."/>
        </authorList>
    </citation>
    <scope>NUCLEOTIDE SEQUENCE [LARGE SCALE GENOMIC DNA]</scope>
    <source>
        <strain evidence="1 2">DAOM 227022</strain>
    </source>
</reference>
<evidence type="ECO:0000313" key="1">
    <source>
        <dbReference type="EMBL" id="RIA80376.1"/>
    </source>
</evidence>
<proteinExistence type="predicted"/>
<accession>A0A397S6Q1</accession>
<gene>
    <name evidence="1" type="ORF">C1645_838811</name>
</gene>
<evidence type="ECO:0000313" key="2">
    <source>
        <dbReference type="Proteomes" id="UP000265703"/>
    </source>
</evidence>
<organism evidence="1 2">
    <name type="scientific">Glomus cerebriforme</name>
    <dbReference type="NCBI Taxonomy" id="658196"/>
    <lineage>
        <taxon>Eukaryota</taxon>
        <taxon>Fungi</taxon>
        <taxon>Fungi incertae sedis</taxon>
        <taxon>Mucoromycota</taxon>
        <taxon>Glomeromycotina</taxon>
        <taxon>Glomeromycetes</taxon>
        <taxon>Glomerales</taxon>
        <taxon>Glomeraceae</taxon>
        <taxon>Glomus</taxon>
    </lineage>
</organism>
<comment type="caution">
    <text evidence="1">The sequence shown here is derived from an EMBL/GenBank/DDBJ whole genome shotgun (WGS) entry which is preliminary data.</text>
</comment>
<name>A0A397S6Q1_9GLOM</name>
<dbReference type="AlphaFoldDB" id="A0A397S6Q1"/>
<dbReference type="Proteomes" id="UP000265703">
    <property type="component" value="Unassembled WGS sequence"/>
</dbReference>
<sequence>MSTILGIIPKGFKVEDIGECLYKIWDDSIRPRYFLGADNEDKIEVILSDYKGHSLHEYIDNDEPLQPIIDFDLLVEILNAIFSKLSGK</sequence>